<dbReference type="Proteomes" id="UP001652582">
    <property type="component" value="Chromosome 8"/>
</dbReference>
<feature type="DNA-binding region" description="Homeobox" evidence="6">
    <location>
        <begin position="371"/>
        <end position="402"/>
    </location>
</feature>
<dbReference type="GeneID" id="112051150"/>
<evidence type="ECO:0000313" key="9">
    <source>
        <dbReference type="Proteomes" id="UP001652582"/>
    </source>
</evidence>
<feature type="DNA-binding region" description="Homeobox" evidence="6">
    <location>
        <begin position="423"/>
        <end position="454"/>
    </location>
</feature>
<comment type="subcellular location">
    <subcellularLocation>
        <location evidence="1 6">Nucleus</location>
    </subcellularLocation>
</comment>
<feature type="DNA-binding region" description="Homeobox" evidence="6">
    <location>
        <begin position="631"/>
        <end position="662"/>
    </location>
</feature>
<feature type="DNA-binding region" description="Homeobox" evidence="6">
    <location>
        <begin position="319"/>
        <end position="350"/>
    </location>
</feature>
<keyword evidence="3 6" id="KW-0238">DNA-binding</keyword>
<feature type="domain" description="Homeobox" evidence="8">
    <location>
        <begin position="234"/>
        <end position="297"/>
    </location>
</feature>
<dbReference type="RefSeq" id="XP_052738842.1">
    <property type="nucleotide sequence ID" value="XM_052882882.1"/>
</dbReference>
<dbReference type="PROSITE" id="PS50071">
    <property type="entry name" value="HOMEOBOX_2"/>
    <property type="match status" value="8"/>
</dbReference>
<keyword evidence="9" id="KW-1185">Reference proteome</keyword>
<feature type="compositionally biased region" description="Acidic residues" evidence="7">
    <location>
        <begin position="703"/>
        <end position="717"/>
    </location>
</feature>
<feature type="DNA-binding region" description="Homeobox" evidence="6">
    <location>
        <begin position="579"/>
        <end position="610"/>
    </location>
</feature>
<feature type="domain" description="Homeobox" evidence="8">
    <location>
        <begin position="473"/>
        <end position="505"/>
    </location>
</feature>
<feature type="domain" description="Homeobox" evidence="8">
    <location>
        <begin position="369"/>
        <end position="401"/>
    </location>
</feature>
<evidence type="ECO:0000256" key="2">
    <source>
        <dbReference type="ARBA" id="ARBA00009661"/>
    </source>
</evidence>
<comment type="similarity">
    <text evidence="2">Belongs to the TALE/MEIS homeobox family.</text>
</comment>
<feature type="compositionally biased region" description="Low complexity" evidence="7">
    <location>
        <begin position="153"/>
        <end position="163"/>
    </location>
</feature>
<feature type="domain" description="Homeobox" evidence="8">
    <location>
        <begin position="577"/>
        <end position="609"/>
    </location>
</feature>
<dbReference type="SMART" id="SM00389">
    <property type="entry name" value="HOX"/>
    <property type="match status" value="8"/>
</dbReference>
<evidence type="ECO:0000256" key="1">
    <source>
        <dbReference type="ARBA" id="ARBA00004123"/>
    </source>
</evidence>
<evidence type="ECO:0000313" key="10">
    <source>
        <dbReference type="RefSeq" id="XP_052738841.1"/>
    </source>
</evidence>
<dbReference type="SUPFAM" id="SSF46689">
    <property type="entry name" value="Homeodomain-like"/>
    <property type="match status" value="8"/>
</dbReference>
<feature type="domain" description="Homeobox" evidence="8">
    <location>
        <begin position="525"/>
        <end position="557"/>
    </location>
</feature>
<accession>A0ABM3LIF4</accession>
<dbReference type="RefSeq" id="XP_052738841.1">
    <property type="nucleotide sequence ID" value="XM_052882881.1"/>
</dbReference>
<evidence type="ECO:0000313" key="11">
    <source>
        <dbReference type="RefSeq" id="XP_052738842.1"/>
    </source>
</evidence>
<organism evidence="9 10">
    <name type="scientific">Bicyclus anynana</name>
    <name type="common">Squinting bush brown butterfly</name>
    <dbReference type="NCBI Taxonomy" id="110368"/>
    <lineage>
        <taxon>Eukaryota</taxon>
        <taxon>Metazoa</taxon>
        <taxon>Ecdysozoa</taxon>
        <taxon>Arthropoda</taxon>
        <taxon>Hexapoda</taxon>
        <taxon>Insecta</taxon>
        <taxon>Pterygota</taxon>
        <taxon>Neoptera</taxon>
        <taxon>Endopterygota</taxon>
        <taxon>Lepidoptera</taxon>
        <taxon>Glossata</taxon>
        <taxon>Ditrysia</taxon>
        <taxon>Papilionoidea</taxon>
        <taxon>Nymphalidae</taxon>
        <taxon>Satyrinae</taxon>
        <taxon>Satyrini</taxon>
        <taxon>Mycalesina</taxon>
        <taxon>Bicyclus</taxon>
    </lineage>
</organism>
<gene>
    <name evidence="10 11" type="primary">LOC112051150</name>
</gene>
<dbReference type="GO" id="GO:0003677">
    <property type="term" value="F:DNA binding"/>
    <property type="evidence" value="ECO:0007669"/>
    <property type="project" value="UniProtKB-KW"/>
</dbReference>
<dbReference type="Pfam" id="PF05920">
    <property type="entry name" value="Homeobox_KN"/>
    <property type="match status" value="8"/>
</dbReference>
<sequence>MQGGGAPAADADQAQFEADKRAVYKHPLFPLLALLLERCEQATAGAEAPAADAFGADLQAFVQHQRRDRRPFLVDDPEIDGLMIKSIQVLRIHLLELEKVQELCRDFCGRYIACLKTKMQSENLLRTDYSAGGVESNNNLSGTMDDHSSTSNSPQYQSPAAPLSAASFPPVYPAVSDLPFAPHRDQPPLVVQGSTPIGQIGAGLLSTDSFTGTNSNSCSSVSGSPPPAGADDEGEEGGKRGVLPRHATQVMRAWLFQHLVHPYPTEEEKRSLAAQTRLTLLQVNNWFINARRRILQPMLDCQDKPGEILRTALTLRTEEEKRSLAAQTRLTLLQVNNWFINARRRILQPMLDCQDKPGEILRTALTLRTEEEKRSLAAQTRLTLLQVNNWFINARRRILQPMLDCQDKPGETLHTALTLRTEEEKRSLAAQTRLTLLQVNNWFINARRRILQPMLDCQDKPGQTLHTALTLRTEEEKRSLAAQTRLTLLQVNNWFINARRRILQPMLDCQDKPGEILRTALTLRTEEEKRSLAAQTRLTLLQVNNWFINARRRILQPMLDCQDKPGQTLHTALTLRTEEEKRSLAAQTRLTLLQVNNWFINARRRILQPMLDCQDKPGQTLHTALTLRTEEEKRSLAAQTRLTLLQVNNWFINARRRILQPMLDCQDKPAGGKKSKNGSSISKRYWTDALTNPQFTAGLLSSSEDEEAEGEPSGDEQEAQRDSPADHAYPPLQQPMH</sequence>
<feature type="region of interest" description="Disordered" evidence="7">
    <location>
        <begin position="696"/>
        <end position="737"/>
    </location>
</feature>
<keyword evidence="4 6" id="KW-0371">Homeobox</keyword>
<name>A0ABM3LIF4_BICAN</name>
<dbReference type="Pfam" id="PF16493">
    <property type="entry name" value="Meis_PKNOX_N"/>
    <property type="match status" value="1"/>
</dbReference>
<evidence type="ECO:0000256" key="7">
    <source>
        <dbReference type="SAM" id="MobiDB-lite"/>
    </source>
</evidence>
<dbReference type="InterPro" id="IPR008422">
    <property type="entry name" value="KN_HD"/>
</dbReference>
<evidence type="ECO:0000256" key="6">
    <source>
        <dbReference type="PROSITE-ProRule" id="PRU00108"/>
    </source>
</evidence>
<feature type="DNA-binding region" description="Homeobox" evidence="6">
    <location>
        <begin position="527"/>
        <end position="558"/>
    </location>
</feature>
<feature type="domain" description="Homeobox" evidence="8">
    <location>
        <begin position="421"/>
        <end position="453"/>
    </location>
</feature>
<evidence type="ECO:0000256" key="5">
    <source>
        <dbReference type="ARBA" id="ARBA00023242"/>
    </source>
</evidence>
<feature type="domain" description="Homeobox" evidence="8">
    <location>
        <begin position="317"/>
        <end position="349"/>
    </location>
</feature>
<proteinExistence type="inferred from homology"/>
<dbReference type="Gene3D" id="1.10.10.60">
    <property type="entry name" value="Homeodomain-like"/>
    <property type="match status" value="8"/>
</dbReference>
<dbReference type="CDD" id="cd00086">
    <property type="entry name" value="homeodomain"/>
    <property type="match status" value="8"/>
</dbReference>
<dbReference type="PANTHER" id="PTHR11850">
    <property type="entry name" value="HOMEOBOX PROTEIN TRANSCRIPTION FACTORS"/>
    <property type="match status" value="1"/>
</dbReference>
<dbReference type="InterPro" id="IPR050224">
    <property type="entry name" value="TALE_homeobox"/>
</dbReference>
<dbReference type="InterPro" id="IPR032453">
    <property type="entry name" value="PKNOX/Meis_N"/>
</dbReference>
<feature type="region of interest" description="Disordered" evidence="7">
    <location>
        <begin position="136"/>
        <end position="163"/>
    </location>
</feature>
<protein>
    <submittedName>
        <fullName evidence="10 11">Homeobox protein PKNOX2</fullName>
    </submittedName>
</protein>
<feature type="domain" description="Homeobox" evidence="8">
    <location>
        <begin position="629"/>
        <end position="661"/>
    </location>
</feature>
<keyword evidence="5 6" id="KW-0539">Nucleus</keyword>
<evidence type="ECO:0000256" key="3">
    <source>
        <dbReference type="ARBA" id="ARBA00023125"/>
    </source>
</evidence>
<evidence type="ECO:0000259" key="8">
    <source>
        <dbReference type="PROSITE" id="PS50071"/>
    </source>
</evidence>
<dbReference type="InterPro" id="IPR009057">
    <property type="entry name" value="Homeodomain-like_sf"/>
</dbReference>
<feature type="DNA-binding region" description="Homeobox" evidence="6">
    <location>
        <begin position="475"/>
        <end position="506"/>
    </location>
</feature>
<feature type="DNA-binding region" description="Homeobox" evidence="6">
    <location>
        <begin position="236"/>
        <end position="298"/>
    </location>
</feature>
<evidence type="ECO:0000256" key="4">
    <source>
        <dbReference type="ARBA" id="ARBA00023155"/>
    </source>
</evidence>
<feature type="region of interest" description="Disordered" evidence="7">
    <location>
        <begin position="211"/>
        <end position="239"/>
    </location>
</feature>
<dbReference type="InterPro" id="IPR001356">
    <property type="entry name" value="HD"/>
</dbReference>
<reference evidence="10 11" key="1">
    <citation type="submission" date="2025-05" db="UniProtKB">
        <authorList>
            <consortium name="RefSeq"/>
        </authorList>
    </citation>
    <scope>IDENTIFICATION</scope>
</reference>